<evidence type="ECO:0000256" key="10">
    <source>
        <dbReference type="ARBA" id="ARBA00069016"/>
    </source>
</evidence>
<evidence type="ECO:0000256" key="7">
    <source>
        <dbReference type="ARBA" id="ARBA00022840"/>
    </source>
</evidence>
<comment type="similarity">
    <text evidence="1">Belongs to the protein kinase superfamily. STE Ser/Thr protein kinase family. STE20 subfamily.</text>
</comment>
<dbReference type="PROSITE" id="PS00107">
    <property type="entry name" value="PROTEIN_KINASE_ATP"/>
    <property type="match status" value="1"/>
</dbReference>
<feature type="active site" description="Proton acceptor" evidence="12">
    <location>
        <position position="1017"/>
    </location>
</feature>
<feature type="region of interest" description="Disordered" evidence="15">
    <location>
        <begin position="376"/>
        <end position="396"/>
    </location>
</feature>
<feature type="domain" description="Protein kinase" evidence="16">
    <location>
        <begin position="892"/>
        <end position="1138"/>
    </location>
</feature>
<evidence type="ECO:0000256" key="4">
    <source>
        <dbReference type="ARBA" id="ARBA00022679"/>
    </source>
</evidence>
<feature type="compositionally biased region" description="Basic residues" evidence="15">
    <location>
        <begin position="431"/>
        <end position="452"/>
    </location>
</feature>
<feature type="compositionally biased region" description="Basic residues" evidence="15">
    <location>
        <begin position="558"/>
        <end position="567"/>
    </location>
</feature>
<dbReference type="Pfam" id="PF00069">
    <property type="entry name" value="Pkinase"/>
    <property type="match status" value="1"/>
</dbReference>
<evidence type="ECO:0000256" key="1">
    <source>
        <dbReference type="ARBA" id="ARBA00008874"/>
    </source>
</evidence>
<dbReference type="PROSITE" id="PS00108">
    <property type="entry name" value="PROTEIN_KINASE_ST"/>
    <property type="match status" value="1"/>
</dbReference>
<feature type="region of interest" description="Disordered" evidence="15">
    <location>
        <begin position="542"/>
        <end position="594"/>
    </location>
</feature>
<keyword evidence="13" id="KW-0460">Magnesium</keyword>
<feature type="region of interest" description="Disordered" evidence="15">
    <location>
        <begin position="427"/>
        <end position="452"/>
    </location>
</feature>
<keyword evidence="7 14" id="KW-0067">ATP-binding</keyword>
<evidence type="ECO:0000313" key="17">
    <source>
        <dbReference type="Ensembl" id="ENSTMTP00000019980.1"/>
    </source>
</evidence>
<dbReference type="PANTHER" id="PTHR11584:SF369">
    <property type="entry name" value="MITOGEN-ACTIVATED PROTEIN KINASE KINASE KINASE 19-RELATED"/>
    <property type="match status" value="1"/>
</dbReference>
<dbReference type="GeneTree" id="ENSGT00940000160383"/>
<proteinExistence type="inferred from homology"/>
<dbReference type="Ensembl" id="ENSTMTT00000020684.1">
    <property type="protein sequence ID" value="ENSTMTP00000019980.1"/>
    <property type="gene ID" value="ENSTMTG00000014649.1"/>
</dbReference>
<dbReference type="InterPro" id="IPR000719">
    <property type="entry name" value="Prot_kinase_dom"/>
</dbReference>
<keyword evidence="3" id="KW-0723">Serine/threonine-protein kinase</keyword>
<keyword evidence="18" id="KW-1185">Reference proteome</keyword>
<dbReference type="FunFam" id="1.10.510.10:FF:000331">
    <property type="entry name" value="Mitogen-activated protein kinase kinase kinase 19"/>
    <property type="match status" value="1"/>
</dbReference>
<accession>A0A674JF93</accession>
<sequence length="1138" mass="127408">PEEELNTENLPKNKVGHIFLLKTIDYCLKIVYLISQIQKHITNSLFWNLQFRLAPVTFQPIRTVQLTPLQDNKVNANTDSNNILSITKSQRQAQKSSEQAPTSVSDSSTSTGNLDSFRMDNYYKCSEDLKEQASEIKLKCSEADVGIKTEQADFEKYQLSITYENSDIVNTASVFDDSHAYFNSSEVTNTKENCEIFAVQSPASSNADSVKAGNCERDLAPRTAIRTYLEEVDVSGVIPAHSWCADVDRVNAVLENHGLDSSCKNEVVESYHMLEDKSVAKIIPHFSAGKAENSVYPVVFGTTEKIAISEATETKINKPVPLVHITLSEHEPRRAPQIAKCPTRKKDVIHSMPPNMSHSFSILAYKENDNKIKTNRNRSASKTKMSSEVPQDFSVSDERSTKCNTYNTNIKNQIFPSIGVSHVESEASSKLQKKRPQMKKHHVRQSAQKSKKQAFPYICKSSSSLKKHVTPLSVPRTQSASDFLNLKYSDMFKEINSNDKGPGIYEMFGTPVYSQVRGLGQHESRFYREVCSAPPGRYAANKRKSTCTIERDSSRIRSTQKRTHSKPKNTIGIKQKHKDLTPEERSSELRDSNTELEDDVIISGPDWHIKTSRSKPLFNEDEGQQFLVLKEFSQFTKQNEIIPNSNLSTIKEVPLEQSSDNRDVVNQILATNVHNLRQVDDKHHAECVALMSSLLKTDQNNKCVVQGRVDMDDSMNLEANQTFCKSIDKYEALFALSFPDTADCVSSQRKLDQSWTHMSENCNSENASTQHPTNQTLNAASPVFQTYQNILDYADNEELTDELLCCLAAELLALDEKDTASSRIPTKNTGSKTQNVFAKEERGSRALLGREQSKQSYSNAFLAPKRESDLLNFNESTAFPESSLGNKAPITWTRGEILGKGAYGTVYCGLTSQGQLIAVKQVALDTSDKVTTEKEYQKLQEEVDLLKTLKHINIVTYLGTCLKDNIVSIFMEFVPGGSISSIINRFGPLPEIVFCKYTKQILQGVAYLHKNCVVHRDIKGNNVMLMPNGVIKLIDFGCAKRLAWVSLSGTHSEMLKSVHGTPYWMAPEVINESGYGRKSDIWSIGCTVFEMAMGKPPLASMDRLAAMFYIGAHRGLMPSLPDHFSGKAADFVHVCLTR</sequence>
<dbReference type="AlphaFoldDB" id="A0A674JF93"/>
<gene>
    <name evidence="17" type="primary">MAP3K19</name>
</gene>
<feature type="compositionally biased region" description="Basic and acidic residues" evidence="15">
    <location>
        <begin position="578"/>
        <end position="593"/>
    </location>
</feature>
<evidence type="ECO:0000256" key="9">
    <source>
        <dbReference type="ARBA" id="ARBA00048679"/>
    </source>
</evidence>
<evidence type="ECO:0000313" key="18">
    <source>
        <dbReference type="Proteomes" id="UP000472274"/>
    </source>
</evidence>
<keyword evidence="4" id="KW-0808">Transferase</keyword>
<dbReference type="InParanoid" id="A0A674JF93"/>
<dbReference type="PANTHER" id="PTHR11584">
    <property type="entry name" value="SERINE/THREONINE PROTEIN KINASE"/>
    <property type="match status" value="1"/>
</dbReference>
<organism evidence="17 18">
    <name type="scientific">Terrapene triunguis</name>
    <name type="common">Three-toed box turtle</name>
    <dbReference type="NCBI Taxonomy" id="2587831"/>
    <lineage>
        <taxon>Eukaryota</taxon>
        <taxon>Metazoa</taxon>
        <taxon>Chordata</taxon>
        <taxon>Craniata</taxon>
        <taxon>Vertebrata</taxon>
        <taxon>Euteleostomi</taxon>
        <taxon>Archelosauria</taxon>
        <taxon>Testudinata</taxon>
        <taxon>Testudines</taxon>
        <taxon>Cryptodira</taxon>
        <taxon>Durocryptodira</taxon>
        <taxon>Testudinoidea</taxon>
        <taxon>Emydidae</taxon>
        <taxon>Terrapene</taxon>
    </lineage>
</organism>
<evidence type="ECO:0000256" key="13">
    <source>
        <dbReference type="PIRSR" id="PIRSR000615-3"/>
    </source>
</evidence>
<evidence type="ECO:0000256" key="14">
    <source>
        <dbReference type="PROSITE-ProRule" id="PRU10141"/>
    </source>
</evidence>
<evidence type="ECO:0000259" key="16">
    <source>
        <dbReference type="PROSITE" id="PS50011"/>
    </source>
</evidence>
<keyword evidence="13" id="KW-0479">Metal-binding</keyword>
<dbReference type="Proteomes" id="UP000472274">
    <property type="component" value="Unplaced"/>
</dbReference>
<comment type="catalytic activity">
    <reaction evidence="8">
        <text>L-threonyl-[protein] + ATP = O-phospho-L-threonyl-[protein] + ADP + H(+)</text>
        <dbReference type="Rhea" id="RHEA:46608"/>
        <dbReference type="Rhea" id="RHEA-COMP:11060"/>
        <dbReference type="Rhea" id="RHEA-COMP:11605"/>
        <dbReference type="ChEBI" id="CHEBI:15378"/>
        <dbReference type="ChEBI" id="CHEBI:30013"/>
        <dbReference type="ChEBI" id="CHEBI:30616"/>
        <dbReference type="ChEBI" id="CHEBI:61977"/>
        <dbReference type="ChEBI" id="CHEBI:456216"/>
        <dbReference type="EC" id="2.7.11.1"/>
    </reaction>
</comment>
<dbReference type="InterPro" id="IPR011009">
    <property type="entry name" value="Kinase-like_dom_sf"/>
</dbReference>
<reference evidence="17" key="2">
    <citation type="submission" date="2025-09" db="UniProtKB">
        <authorList>
            <consortium name="Ensembl"/>
        </authorList>
    </citation>
    <scope>IDENTIFICATION</scope>
</reference>
<dbReference type="GO" id="GO:0004674">
    <property type="term" value="F:protein serine/threonine kinase activity"/>
    <property type="evidence" value="ECO:0007669"/>
    <property type="project" value="UniProtKB-KW"/>
</dbReference>
<dbReference type="GO" id="GO:0005524">
    <property type="term" value="F:ATP binding"/>
    <property type="evidence" value="ECO:0007669"/>
    <property type="project" value="UniProtKB-UniRule"/>
</dbReference>
<evidence type="ECO:0000256" key="6">
    <source>
        <dbReference type="ARBA" id="ARBA00022777"/>
    </source>
</evidence>
<keyword evidence="6" id="KW-0418">Kinase</keyword>
<dbReference type="SMART" id="SM00220">
    <property type="entry name" value="S_TKc"/>
    <property type="match status" value="1"/>
</dbReference>
<protein>
    <recommendedName>
        <fullName evidence="10">Mitogen-activated protein kinase kinase kinase 19</fullName>
        <ecNumber evidence="2">2.7.11.1</ecNumber>
    </recommendedName>
    <alternativeName>
        <fullName evidence="11">SPS1/STE20-related protein kinase YSK4</fullName>
    </alternativeName>
</protein>
<reference evidence="17" key="1">
    <citation type="submission" date="2025-08" db="UniProtKB">
        <authorList>
            <consortium name="Ensembl"/>
        </authorList>
    </citation>
    <scope>IDENTIFICATION</scope>
</reference>
<dbReference type="Gene3D" id="1.10.510.10">
    <property type="entry name" value="Transferase(Phosphotransferase) domain 1"/>
    <property type="match status" value="1"/>
</dbReference>
<evidence type="ECO:0000256" key="5">
    <source>
        <dbReference type="ARBA" id="ARBA00022741"/>
    </source>
</evidence>
<dbReference type="InterPro" id="IPR017441">
    <property type="entry name" value="Protein_kinase_ATP_BS"/>
</dbReference>
<keyword evidence="5 14" id="KW-0547">Nucleotide-binding</keyword>
<name>A0A674JF93_9SAUR</name>
<dbReference type="InterPro" id="IPR008271">
    <property type="entry name" value="Ser/Thr_kinase_AS"/>
</dbReference>
<feature type="binding site" evidence="13">
    <location>
        <position position="1022"/>
    </location>
    <ligand>
        <name>Mg(2+)</name>
        <dbReference type="ChEBI" id="CHEBI:18420"/>
    </ligand>
</feature>
<evidence type="ECO:0000256" key="3">
    <source>
        <dbReference type="ARBA" id="ARBA00022527"/>
    </source>
</evidence>
<dbReference type="SUPFAM" id="SSF56112">
    <property type="entry name" value="Protein kinase-like (PK-like)"/>
    <property type="match status" value="1"/>
</dbReference>
<feature type="region of interest" description="Disordered" evidence="15">
    <location>
        <begin position="88"/>
        <end position="112"/>
    </location>
</feature>
<evidence type="ECO:0000256" key="2">
    <source>
        <dbReference type="ARBA" id="ARBA00012513"/>
    </source>
</evidence>
<dbReference type="PROSITE" id="PS50011">
    <property type="entry name" value="PROTEIN_KINASE_DOM"/>
    <property type="match status" value="1"/>
</dbReference>
<evidence type="ECO:0000256" key="8">
    <source>
        <dbReference type="ARBA" id="ARBA00047899"/>
    </source>
</evidence>
<evidence type="ECO:0000256" key="12">
    <source>
        <dbReference type="PIRSR" id="PIRSR000615-1"/>
    </source>
</evidence>
<evidence type="ECO:0000256" key="11">
    <source>
        <dbReference type="ARBA" id="ARBA00080573"/>
    </source>
</evidence>
<evidence type="ECO:0000256" key="15">
    <source>
        <dbReference type="SAM" id="MobiDB-lite"/>
    </source>
</evidence>
<dbReference type="GO" id="GO:0035556">
    <property type="term" value="P:intracellular signal transduction"/>
    <property type="evidence" value="ECO:0007669"/>
    <property type="project" value="UniProtKB-ARBA"/>
</dbReference>
<feature type="binding site" evidence="13">
    <location>
        <position position="1035"/>
    </location>
    <ligand>
        <name>Mg(2+)</name>
        <dbReference type="ChEBI" id="CHEBI:18420"/>
    </ligand>
</feature>
<comment type="catalytic activity">
    <reaction evidence="9">
        <text>L-seryl-[protein] + ATP = O-phospho-L-seryl-[protein] + ADP + H(+)</text>
        <dbReference type="Rhea" id="RHEA:17989"/>
        <dbReference type="Rhea" id="RHEA-COMP:9863"/>
        <dbReference type="Rhea" id="RHEA-COMP:11604"/>
        <dbReference type="ChEBI" id="CHEBI:15378"/>
        <dbReference type="ChEBI" id="CHEBI:29999"/>
        <dbReference type="ChEBI" id="CHEBI:30616"/>
        <dbReference type="ChEBI" id="CHEBI:83421"/>
        <dbReference type="ChEBI" id="CHEBI:456216"/>
        <dbReference type="EC" id="2.7.11.1"/>
    </reaction>
</comment>
<feature type="binding site" evidence="14">
    <location>
        <position position="920"/>
    </location>
    <ligand>
        <name>ATP</name>
        <dbReference type="ChEBI" id="CHEBI:30616"/>
    </ligand>
</feature>
<dbReference type="EC" id="2.7.11.1" evidence="2"/>
<dbReference type="GO" id="GO:0046872">
    <property type="term" value="F:metal ion binding"/>
    <property type="evidence" value="ECO:0007669"/>
    <property type="project" value="UniProtKB-KW"/>
</dbReference>